<name>A0ABQ2SXY5_STRBA</name>
<accession>A0ABQ2SXY5</accession>
<keyword evidence="4" id="KW-1185">Reference proteome</keyword>
<protein>
    <recommendedName>
        <fullName evidence="2">eCIS core domain-containing protein</fullName>
    </recommendedName>
</protein>
<proteinExistence type="predicted"/>
<evidence type="ECO:0000313" key="3">
    <source>
        <dbReference type="EMBL" id="GGS44067.1"/>
    </source>
</evidence>
<evidence type="ECO:0000256" key="1">
    <source>
        <dbReference type="SAM" id="MobiDB-lite"/>
    </source>
</evidence>
<comment type="caution">
    <text evidence="3">The sequence shown here is derived from an EMBL/GenBank/DDBJ whole genome shotgun (WGS) entry which is preliminary data.</text>
</comment>
<dbReference type="Proteomes" id="UP000659767">
    <property type="component" value="Unassembled WGS sequence"/>
</dbReference>
<dbReference type="EMBL" id="BMSZ01000004">
    <property type="protein sequence ID" value="GGS44067.1"/>
    <property type="molecule type" value="Genomic_DNA"/>
</dbReference>
<dbReference type="Pfam" id="PF13699">
    <property type="entry name" value="eCIS_core"/>
    <property type="match status" value="1"/>
</dbReference>
<reference evidence="4" key="1">
    <citation type="journal article" date="2019" name="Int. J. Syst. Evol. Microbiol.">
        <title>The Global Catalogue of Microorganisms (GCM) 10K type strain sequencing project: providing services to taxonomists for standard genome sequencing and annotation.</title>
        <authorList>
            <consortium name="The Broad Institute Genomics Platform"/>
            <consortium name="The Broad Institute Genome Sequencing Center for Infectious Disease"/>
            <person name="Wu L."/>
            <person name="Ma J."/>
        </authorList>
    </citation>
    <scope>NUCLEOTIDE SEQUENCE [LARGE SCALE GENOMIC DNA]</scope>
    <source>
        <strain evidence="4">JCM 4350</strain>
    </source>
</reference>
<feature type="domain" description="eCIS core" evidence="2">
    <location>
        <begin position="34"/>
        <end position="72"/>
    </location>
</feature>
<feature type="compositionally biased region" description="Low complexity" evidence="1">
    <location>
        <begin position="79"/>
        <end position="97"/>
    </location>
</feature>
<organism evidence="3 4">
    <name type="scientific">Streptomyces badius</name>
    <dbReference type="NCBI Taxonomy" id="1941"/>
    <lineage>
        <taxon>Bacteria</taxon>
        <taxon>Bacillati</taxon>
        <taxon>Actinomycetota</taxon>
        <taxon>Actinomycetes</taxon>
        <taxon>Kitasatosporales</taxon>
        <taxon>Streptomycetaceae</taxon>
        <taxon>Streptomyces</taxon>
    </lineage>
</organism>
<evidence type="ECO:0000313" key="4">
    <source>
        <dbReference type="Proteomes" id="UP000659767"/>
    </source>
</evidence>
<sequence>MRKQAASPGPRGPEAAPDVLRSSVQNVLRAPGRPLDAAQKDDMESWFDADFSDVRLHTGTAARDSAAEGEARSCPGPASCHGLSISSSTSGGSFVPE</sequence>
<feature type="region of interest" description="Disordered" evidence="1">
    <location>
        <begin position="61"/>
        <end position="97"/>
    </location>
</feature>
<dbReference type="InterPro" id="IPR025295">
    <property type="entry name" value="eCIS_core_dom"/>
</dbReference>
<dbReference type="RefSeq" id="WP_373297612.1">
    <property type="nucleotide sequence ID" value="NZ_BMSZ01000004.1"/>
</dbReference>
<evidence type="ECO:0000259" key="2">
    <source>
        <dbReference type="Pfam" id="PF13699"/>
    </source>
</evidence>
<gene>
    <name evidence="3" type="ORF">GCM10010253_17660</name>
</gene>